<dbReference type="Pfam" id="PF00082">
    <property type="entry name" value="Peptidase_S8"/>
    <property type="match status" value="1"/>
</dbReference>
<dbReference type="InterPro" id="IPR050131">
    <property type="entry name" value="Peptidase_S8_subtilisin-like"/>
</dbReference>
<evidence type="ECO:0000256" key="2">
    <source>
        <dbReference type="ARBA" id="ARBA00022670"/>
    </source>
</evidence>
<dbReference type="PROSITE" id="PS00137">
    <property type="entry name" value="SUBTILASE_HIS"/>
    <property type="match status" value="1"/>
</dbReference>
<proteinExistence type="inferred from homology"/>
<dbReference type="InterPro" id="IPR000209">
    <property type="entry name" value="Peptidase_S8/S53_dom"/>
</dbReference>
<evidence type="ECO:0000313" key="9">
    <source>
        <dbReference type="EMBL" id="EGV19355.1"/>
    </source>
</evidence>
<feature type="active site" description="Charge relay system" evidence="5">
    <location>
        <position position="171"/>
    </location>
</feature>
<dbReference type="InterPro" id="IPR036852">
    <property type="entry name" value="Peptidase_S8/S53_dom_sf"/>
</dbReference>
<dbReference type="GO" id="GO:0004252">
    <property type="term" value="F:serine-type endopeptidase activity"/>
    <property type="evidence" value="ECO:0007669"/>
    <property type="project" value="UniProtKB-UniRule"/>
</dbReference>
<dbReference type="STRING" id="768671.ThimaDRAFT_1499"/>
<feature type="domain" description="Peptidase S8/S53" evidence="8">
    <location>
        <begin position="165"/>
        <end position="452"/>
    </location>
</feature>
<dbReference type="PANTHER" id="PTHR43806">
    <property type="entry name" value="PEPTIDASE S8"/>
    <property type="match status" value="1"/>
</dbReference>
<dbReference type="PRINTS" id="PR00723">
    <property type="entry name" value="SUBTILISIN"/>
</dbReference>
<organism evidence="9 10">
    <name type="scientific">Thiocapsa marina 5811</name>
    <dbReference type="NCBI Taxonomy" id="768671"/>
    <lineage>
        <taxon>Bacteria</taxon>
        <taxon>Pseudomonadati</taxon>
        <taxon>Pseudomonadota</taxon>
        <taxon>Gammaproteobacteria</taxon>
        <taxon>Chromatiales</taxon>
        <taxon>Chromatiaceae</taxon>
        <taxon>Thiocapsa</taxon>
    </lineage>
</organism>
<keyword evidence="2 5" id="KW-0645">Protease</keyword>
<dbReference type="SUPFAM" id="SSF52743">
    <property type="entry name" value="Subtilisin-like"/>
    <property type="match status" value="1"/>
</dbReference>
<dbReference type="GO" id="GO:0006508">
    <property type="term" value="P:proteolysis"/>
    <property type="evidence" value="ECO:0007669"/>
    <property type="project" value="UniProtKB-KW"/>
</dbReference>
<evidence type="ECO:0000256" key="6">
    <source>
        <dbReference type="RuleBase" id="RU003355"/>
    </source>
</evidence>
<name>F9U997_9GAMM</name>
<keyword evidence="7" id="KW-0732">Signal</keyword>
<sequence length="556" mass="57326">MKRPLVSWPTMRACLAILALTLTSGALMAQSPQVDAEIELAAQERVAGLLDKVSREGIVRVIVELKVPSASIGAEDFSAGLSSVQNGLVDRLSQYGGIDQNSVKRFEVIPGMAMAVDATALQHILDDPAVAAVHEDVPQPATLYQSIPLIDADLAWNQGYRGGSQTVAILDTGVTKTHPFLTGKVVSEACYSTSGSCGSGCTSTSLCPGGVSSSTASGSGLDCSAATIRGCGHGTHVAGIAAGRNGASSGGTMHGVGRDATVIAVQVFSRFNAAYCQSIGYSTTDCALSFTSDQIRGLERVHALRNSYAIAAANMSLGGGAYTAVCDTDSRKPIIDNLRNVGIATVISSGNNGFTNMTGAPGCISTAITVGSSTKSDAESSFSNAASWVDVMAPGSDICSSVNGWTQDCGTGYGFASGTSMAAPHVTGAWALMKSKNGVASVTAVENALESTGVPIWTGATVGNKPRIDLDNALAALPTGLNIGLNWDHCQQTYRGLGETVTWCYLESNSTWIALNDNEAEESLIEATAADHWVGVGVSSISGTSFTVSDVRVYKY</sequence>
<keyword evidence="10" id="KW-1185">Reference proteome</keyword>
<keyword evidence="4 5" id="KW-0720">Serine protease</keyword>
<keyword evidence="3 5" id="KW-0378">Hydrolase</keyword>
<feature type="active site" description="Charge relay system" evidence="5">
    <location>
        <position position="420"/>
    </location>
</feature>
<evidence type="ECO:0000313" key="10">
    <source>
        <dbReference type="Proteomes" id="UP000005459"/>
    </source>
</evidence>
<dbReference type="PROSITE" id="PS00136">
    <property type="entry name" value="SUBTILASE_ASP"/>
    <property type="match status" value="1"/>
</dbReference>
<dbReference type="Gene3D" id="3.40.50.200">
    <property type="entry name" value="Peptidase S8/S53 domain"/>
    <property type="match status" value="1"/>
</dbReference>
<dbReference type="InterPro" id="IPR023827">
    <property type="entry name" value="Peptidase_S8_Asp-AS"/>
</dbReference>
<reference evidence="9 10" key="1">
    <citation type="submission" date="2011-06" db="EMBL/GenBank/DDBJ databases">
        <title>The draft genome of Thiocapsa marina 5811.</title>
        <authorList>
            <consortium name="US DOE Joint Genome Institute (JGI-PGF)"/>
            <person name="Lucas S."/>
            <person name="Han J."/>
            <person name="Cheng J.-F."/>
            <person name="Goodwin L."/>
            <person name="Pitluck S."/>
            <person name="Peters L."/>
            <person name="Land M.L."/>
            <person name="Hauser L."/>
            <person name="Vogl K."/>
            <person name="Liu Z."/>
            <person name="Imhoff J."/>
            <person name="Thiel V."/>
            <person name="Frigaard N.-U."/>
            <person name="Bryant D."/>
            <person name="Woyke T.J."/>
        </authorList>
    </citation>
    <scope>NUCLEOTIDE SEQUENCE [LARGE SCALE GENOMIC DNA]</scope>
    <source>
        <strain evidence="9 10">5811</strain>
    </source>
</reference>
<evidence type="ECO:0000256" key="1">
    <source>
        <dbReference type="ARBA" id="ARBA00011073"/>
    </source>
</evidence>
<evidence type="ECO:0000256" key="5">
    <source>
        <dbReference type="PROSITE-ProRule" id="PRU01240"/>
    </source>
</evidence>
<feature type="signal peptide" evidence="7">
    <location>
        <begin position="1"/>
        <end position="29"/>
    </location>
</feature>
<dbReference type="PROSITE" id="PS00138">
    <property type="entry name" value="SUBTILASE_SER"/>
    <property type="match status" value="1"/>
</dbReference>
<dbReference type="eggNOG" id="COG1404">
    <property type="taxonomic scope" value="Bacteria"/>
</dbReference>
<dbReference type="Proteomes" id="UP000005459">
    <property type="component" value="Unassembled WGS sequence"/>
</dbReference>
<dbReference type="OrthoDB" id="9790784at2"/>
<feature type="chain" id="PRO_5003394273" evidence="7">
    <location>
        <begin position="30"/>
        <end position="556"/>
    </location>
</feature>
<dbReference type="InterPro" id="IPR015500">
    <property type="entry name" value="Peptidase_S8_subtilisin-rel"/>
</dbReference>
<dbReference type="InterPro" id="IPR022398">
    <property type="entry name" value="Peptidase_S8_His-AS"/>
</dbReference>
<evidence type="ECO:0000256" key="7">
    <source>
        <dbReference type="SAM" id="SignalP"/>
    </source>
</evidence>
<dbReference type="AlphaFoldDB" id="F9U997"/>
<accession>F9U997</accession>
<dbReference type="PROSITE" id="PS51892">
    <property type="entry name" value="SUBTILASE"/>
    <property type="match status" value="1"/>
</dbReference>
<comment type="similarity">
    <text evidence="1 5 6">Belongs to the peptidase S8 family.</text>
</comment>
<feature type="active site" description="Charge relay system" evidence="5">
    <location>
        <position position="233"/>
    </location>
</feature>
<dbReference type="InterPro" id="IPR023828">
    <property type="entry name" value="Peptidase_S8_Ser-AS"/>
</dbReference>
<evidence type="ECO:0000256" key="4">
    <source>
        <dbReference type="ARBA" id="ARBA00022825"/>
    </source>
</evidence>
<evidence type="ECO:0000256" key="3">
    <source>
        <dbReference type="ARBA" id="ARBA00022801"/>
    </source>
</evidence>
<dbReference type="EMBL" id="AFWV01000004">
    <property type="protein sequence ID" value="EGV19355.1"/>
    <property type="molecule type" value="Genomic_DNA"/>
</dbReference>
<dbReference type="PANTHER" id="PTHR43806:SF11">
    <property type="entry name" value="CEREVISIN-RELATED"/>
    <property type="match status" value="1"/>
</dbReference>
<protein>
    <submittedName>
        <fullName evidence="9">Peptidase S8 and S53 subtilisin kexin sedolisin</fullName>
    </submittedName>
</protein>
<dbReference type="RefSeq" id="WP_007192376.1">
    <property type="nucleotide sequence ID" value="NZ_AFWV01000004.1"/>
</dbReference>
<gene>
    <name evidence="9" type="ORF">ThimaDRAFT_1499</name>
</gene>
<evidence type="ECO:0000259" key="8">
    <source>
        <dbReference type="Pfam" id="PF00082"/>
    </source>
</evidence>